<name>A0A2Z2HYG1_9EURY</name>
<reference evidence="2" key="1">
    <citation type="submission" date="2017-02" db="EMBL/GenBank/DDBJ databases">
        <title>Natronthermophilus aegyptiacus gen. nov.,sp. nov., an aerobic, extremely halophilic alkalithermophilic archaeon isolated from the athalassohaline Wadi An Natrun, Egypt.</title>
        <authorList>
            <person name="Zhao B."/>
        </authorList>
    </citation>
    <scope>NUCLEOTIDE SEQUENCE [LARGE SCALE GENOMIC DNA]</scope>
    <source>
        <strain evidence="2">JW/NM-HA 15</strain>
    </source>
</reference>
<gene>
    <name evidence="1" type="ORF">B1756_01540</name>
</gene>
<protein>
    <submittedName>
        <fullName evidence="1">Uncharacterized protein</fullName>
    </submittedName>
</protein>
<dbReference type="GeneID" id="32892720"/>
<dbReference type="EMBL" id="CP019893">
    <property type="protein sequence ID" value="ARS88568.1"/>
    <property type="molecule type" value="Genomic_DNA"/>
</dbReference>
<dbReference type="AlphaFoldDB" id="A0A2Z2HYG1"/>
<organism evidence="1 2">
    <name type="scientific">Natrarchaeobaculum aegyptiacum</name>
    <dbReference type="NCBI Taxonomy" id="745377"/>
    <lineage>
        <taxon>Archaea</taxon>
        <taxon>Methanobacteriati</taxon>
        <taxon>Methanobacteriota</taxon>
        <taxon>Stenosarchaea group</taxon>
        <taxon>Halobacteria</taxon>
        <taxon>Halobacteriales</taxon>
        <taxon>Natrialbaceae</taxon>
        <taxon>Natrarchaeobaculum</taxon>
    </lineage>
</organism>
<dbReference type="OrthoDB" id="154886at2157"/>
<evidence type="ECO:0000313" key="2">
    <source>
        <dbReference type="Proteomes" id="UP000250088"/>
    </source>
</evidence>
<dbReference type="KEGG" id="naj:B1756_01540"/>
<sequence>MSGTGEVWLQYGATATPIDRPARTFGYLTGTEPRFGTFPSEFITVVDVGLYEEEGKIHLSAVKDRLYRRFANGFEEVDLGDLLEVLREQTLFTEREMRVLVLYGWFDMSAERTAELLKWTPEEVDSELESIEETRAVADRTATITFRPE</sequence>
<keyword evidence="2" id="KW-1185">Reference proteome</keyword>
<accession>A0A2Z2HYG1</accession>
<dbReference type="Proteomes" id="UP000250088">
    <property type="component" value="Chromosome"/>
</dbReference>
<evidence type="ECO:0000313" key="1">
    <source>
        <dbReference type="EMBL" id="ARS88568.1"/>
    </source>
</evidence>
<proteinExistence type="predicted"/>
<dbReference type="RefSeq" id="WP_086886951.1">
    <property type="nucleotide sequence ID" value="NZ_CP019893.1"/>
</dbReference>